<name>A0A0D2LX61_9CHLO</name>
<dbReference type="GO" id="GO:0006284">
    <property type="term" value="P:base-excision repair"/>
    <property type="evidence" value="ECO:0007669"/>
    <property type="project" value="TreeGrafter"/>
</dbReference>
<dbReference type="GO" id="GO:0005634">
    <property type="term" value="C:nucleus"/>
    <property type="evidence" value="ECO:0007669"/>
    <property type="project" value="TreeGrafter"/>
</dbReference>
<dbReference type="STRING" id="145388.A0A0D2LX61"/>
<keyword evidence="6" id="KW-1185">Reference proteome</keyword>
<dbReference type="GO" id="GO:0008311">
    <property type="term" value="F:double-stranded DNA 3'-5' DNA exonuclease activity"/>
    <property type="evidence" value="ECO:0007669"/>
    <property type="project" value="TreeGrafter"/>
</dbReference>
<sequence length="128" mass="13611">MRHAFFACNREDKAYAGVATVCRAAATVPLSAEEGFTGLLALTPAERDPRVSPGPAPGSLWAGYTWEQLDAIEREGRVLVTDHGAFVLINVYGPNVGGKGGGLDAEGRVEERRAYKGEFYKGVSGVVL</sequence>
<comment type="cofactor">
    <cofactor evidence="1">
        <name>Mg(2+)</name>
        <dbReference type="ChEBI" id="CHEBI:18420"/>
    </cofactor>
</comment>
<dbReference type="InterPro" id="IPR004808">
    <property type="entry name" value="AP_endonuc_1"/>
</dbReference>
<dbReference type="EMBL" id="KK104321">
    <property type="protein sequence ID" value="KIY94091.1"/>
    <property type="molecule type" value="Genomic_DNA"/>
</dbReference>
<keyword evidence="3" id="KW-0378">Hydrolase</keyword>
<proteinExistence type="predicted"/>
<dbReference type="KEGG" id="mng:MNEG_13870"/>
<evidence type="ECO:0000313" key="5">
    <source>
        <dbReference type="EMBL" id="KIY94091.1"/>
    </source>
</evidence>
<organism evidence="5 6">
    <name type="scientific">Monoraphidium neglectum</name>
    <dbReference type="NCBI Taxonomy" id="145388"/>
    <lineage>
        <taxon>Eukaryota</taxon>
        <taxon>Viridiplantae</taxon>
        <taxon>Chlorophyta</taxon>
        <taxon>core chlorophytes</taxon>
        <taxon>Chlorophyceae</taxon>
        <taxon>CS clade</taxon>
        <taxon>Sphaeropleales</taxon>
        <taxon>Selenastraceae</taxon>
        <taxon>Monoraphidium</taxon>
    </lineage>
</organism>
<keyword evidence="2" id="KW-0479">Metal-binding</keyword>
<protein>
    <submittedName>
        <fullName evidence="5">AP endonuclease 2</fullName>
        <ecNumber evidence="5">4.2.99.18</ecNumber>
    </submittedName>
</protein>
<keyword evidence="5" id="KW-0456">Lyase</keyword>
<dbReference type="PANTHER" id="PTHR22748">
    <property type="entry name" value="AP ENDONUCLEASE"/>
    <property type="match status" value="1"/>
</dbReference>
<evidence type="ECO:0000313" key="6">
    <source>
        <dbReference type="Proteomes" id="UP000054498"/>
    </source>
</evidence>
<evidence type="ECO:0000256" key="1">
    <source>
        <dbReference type="ARBA" id="ARBA00001946"/>
    </source>
</evidence>
<keyword evidence="4" id="KW-0460">Magnesium</keyword>
<dbReference type="Proteomes" id="UP000054498">
    <property type="component" value="Unassembled WGS sequence"/>
</dbReference>
<keyword evidence="5" id="KW-0540">Nuclease</keyword>
<dbReference type="Gene3D" id="3.60.10.10">
    <property type="entry name" value="Endonuclease/exonuclease/phosphatase"/>
    <property type="match status" value="1"/>
</dbReference>
<dbReference type="OrthoDB" id="391817at2759"/>
<dbReference type="GO" id="GO:0140078">
    <property type="term" value="F:class I DNA-(apurinic or apyrimidinic site) endonuclease activity"/>
    <property type="evidence" value="ECO:0007669"/>
    <property type="project" value="UniProtKB-EC"/>
</dbReference>
<gene>
    <name evidence="5" type="ORF">MNEG_13870</name>
</gene>
<dbReference type="GO" id="GO:0046872">
    <property type="term" value="F:metal ion binding"/>
    <property type="evidence" value="ECO:0007669"/>
    <property type="project" value="UniProtKB-KW"/>
</dbReference>
<dbReference type="InterPro" id="IPR036691">
    <property type="entry name" value="Endo/exonu/phosph_ase_sf"/>
</dbReference>
<accession>A0A0D2LX61</accession>
<evidence type="ECO:0000256" key="2">
    <source>
        <dbReference type="ARBA" id="ARBA00022723"/>
    </source>
</evidence>
<dbReference type="GO" id="GO:0008081">
    <property type="term" value="F:phosphoric diester hydrolase activity"/>
    <property type="evidence" value="ECO:0007669"/>
    <property type="project" value="TreeGrafter"/>
</dbReference>
<dbReference type="EC" id="4.2.99.18" evidence="5"/>
<dbReference type="RefSeq" id="XP_013893111.1">
    <property type="nucleotide sequence ID" value="XM_014037657.1"/>
</dbReference>
<dbReference type="GeneID" id="25731376"/>
<dbReference type="PANTHER" id="PTHR22748:SF4">
    <property type="entry name" value="DNA-(APURINIC OR APYRIMIDINIC SITE) ENDONUCLEASE 2"/>
    <property type="match status" value="1"/>
</dbReference>
<reference evidence="5 6" key="1">
    <citation type="journal article" date="2013" name="BMC Genomics">
        <title>Reconstruction of the lipid metabolism for the microalga Monoraphidium neglectum from its genome sequence reveals characteristics suitable for biofuel production.</title>
        <authorList>
            <person name="Bogen C."/>
            <person name="Al-Dilaimi A."/>
            <person name="Albersmeier A."/>
            <person name="Wichmann J."/>
            <person name="Grundmann M."/>
            <person name="Rupp O."/>
            <person name="Lauersen K.J."/>
            <person name="Blifernez-Klassen O."/>
            <person name="Kalinowski J."/>
            <person name="Goesmann A."/>
            <person name="Mussgnug J.H."/>
            <person name="Kruse O."/>
        </authorList>
    </citation>
    <scope>NUCLEOTIDE SEQUENCE [LARGE SCALE GENOMIC DNA]</scope>
    <source>
        <strain evidence="5 6">SAG 48.87</strain>
    </source>
</reference>
<dbReference type="AlphaFoldDB" id="A0A0D2LX61"/>
<evidence type="ECO:0000256" key="3">
    <source>
        <dbReference type="ARBA" id="ARBA00022801"/>
    </source>
</evidence>
<keyword evidence="5" id="KW-0255">Endonuclease</keyword>
<evidence type="ECO:0000256" key="4">
    <source>
        <dbReference type="ARBA" id="ARBA00022842"/>
    </source>
</evidence>